<name>A0A5E7PR17_PSEFL</name>
<keyword evidence="1" id="KW-0472">Membrane</keyword>
<reference evidence="2 3" key="1">
    <citation type="submission" date="2019-09" db="EMBL/GenBank/DDBJ databases">
        <authorList>
            <person name="Chandra G."/>
            <person name="Truman W A."/>
        </authorList>
    </citation>
    <scope>NUCLEOTIDE SEQUENCE [LARGE SCALE GENOMIC DNA]</scope>
    <source>
        <strain evidence="2">PS880</strain>
    </source>
</reference>
<evidence type="ECO:0000313" key="2">
    <source>
        <dbReference type="EMBL" id="VVP52235.1"/>
    </source>
</evidence>
<feature type="transmembrane region" description="Helical" evidence="1">
    <location>
        <begin position="91"/>
        <end position="108"/>
    </location>
</feature>
<feature type="transmembrane region" description="Helical" evidence="1">
    <location>
        <begin position="64"/>
        <end position="84"/>
    </location>
</feature>
<sequence length="161" mass="18614">MMISSSLRHILVLWLYVAALVHLFAGVILTWAGYSGLLETYLQFLEQALWSFSVASDAARELHVWWLALFGATLQSYSLYMLALVHFGNRLKAPMAWGWLGVGLLLWAPQDMLVSAQKQMWLHLWLDGFALLLMLPPLIWLYRHDYRHYPPDTASRESNHD</sequence>
<gene>
    <name evidence="2" type="ORF">PS880_05432</name>
</gene>
<evidence type="ECO:0008006" key="4">
    <source>
        <dbReference type="Google" id="ProtNLM"/>
    </source>
</evidence>
<dbReference type="Proteomes" id="UP000375525">
    <property type="component" value="Unassembled WGS sequence"/>
</dbReference>
<protein>
    <recommendedName>
        <fullName evidence="4">Cell division protein</fullName>
    </recommendedName>
</protein>
<dbReference type="AlphaFoldDB" id="A0A5E7PR17"/>
<accession>A0A5E7PR17</accession>
<keyword evidence="1" id="KW-1133">Transmembrane helix</keyword>
<dbReference type="EMBL" id="CABVIH010000034">
    <property type="protein sequence ID" value="VVP52235.1"/>
    <property type="molecule type" value="Genomic_DNA"/>
</dbReference>
<organism evidence="2 3">
    <name type="scientific">Pseudomonas fluorescens</name>
    <dbReference type="NCBI Taxonomy" id="294"/>
    <lineage>
        <taxon>Bacteria</taxon>
        <taxon>Pseudomonadati</taxon>
        <taxon>Pseudomonadota</taxon>
        <taxon>Gammaproteobacteria</taxon>
        <taxon>Pseudomonadales</taxon>
        <taxon>Pseudomonadaceae</taxon>
        <taxon>Pseudomonas</taxon>
    </lineage>
</organism>
<proteinExistence type="predicted"/>
<evidence type="ECO:0000256" key="1">
    <source>
        <dbReference type="SAM" id="Phobius"/>
    </source>
</evidence>
<evidence type="ECO:0000313" key="3">
    <source>
        <dbReference type="Proteomes" id="UP000375525"/>
    </source>
</evidence>
<dbReference type="RefSeq" id="WP_150782205.1">
    <property type="nucleotide sequence ID" value="NZ_CABVIH010000034.1"/>
</dbReference>
<feature type="transmembrane region" description="Helical" evidence="1">
    <location>
        <begin position="120"/>
        <end position="142"/>
    </location>
</feature>
<dbReference type="OrthoDB" id="6996651at2"/>
<keyword evidence="1" id="KW-0812">Transmembrane</keyword>
<feature type="transmembrane region" description="Helical" evidence="1">
    <location>
        <begin position="12"/>
        <end position="34"/>
    </location>
</feature>